<dbReference type="FunFam" id="2.60.40.150:FF:000243">
    <property type="entry name" value="Copine-3"/>
    <property type="match status" value="1"/>
</dbReference>
<dbReference type="Gene3D" id="2.60.40.150">
    <property type="entry name" value="C2 domain"/>
    <property type="match status" value="2"/>
</dbReference>
<dbReference type="PANTHER" id="PTHR10857">
    <property type="entry name" value="COPINE"/>
    <property type="match status" value="1"/>
</dbReference>
<dbReference type="AlphaFoldDB" id="A0A0P5X112"/>
<dbReference type="InterPro" id="IPR035892">
    <property type="entry name" value="C2_domain_sf"/>
</dbReference>
<dbReference type="STRING" id="35525.A0A0P5X112"/>
<dbReference type="SUPFAM" id="SSF49562">
    <property type="entry name" value="C2 domain (Calcium/lipid-binding domain, CaLB)"/>
    <property type="match status" value="2"/>
</dbReference>
<comment type="similarity">
    <text evidence="1">Belongs to the copine family.</text>
</comment>
<dbReference type="InterPro" id="IPR010734">
    <property type="entry name" value="Copine_C"/>
</dbReference>
<dbReference type="SMART" id="SM00239">
    <property type="entry name" value="C2"/>
    <property type="match status" value="2"/>
</dbReference>
<dbReference type="Proteomes" id="UP000076858">
    <property type="component" value="Unassembled WGS sequence"/>
</dbReference>
<evidence type="ECO:0000313" key="4">
    <source>
        <dbReference type="Proteomes" id="UP000076858"/>
    </source>
</evidence>
<evidence type="ECO:0000256" key="1">
    <source>
        <dbReference type="ARBA" id="ARBA00009048"/>
    </source>
</evidence>
<accession>A0A0P5X112</accession>
<dbReference type="InterPro" id="IPR036465">
    <property type="entry name" value="vWFA_dom_sf"/>
</dbReference>
<dbReference type="EMBL" id="LRGB01001581">
    <property type="protein sequence ID" value="KZS11175.1"/>
    <property type="molecule type" value="Genomic_DNA"/>
</dbReference>
<dbReference type="InterPro" id="IPR045052">
    <property type="entry name" value="Copine"/>
</dbReference>
<gene>
    <name evidence="3" type="ORF">APZ42_023917</name>
</gene>
<proteinExistence type="inferred from homology"/>
<name>A0A0P5X112_9CRUS</name>
<evidence type="ECO:0000313" key="3">
    <source>
        <dbReference type="EMBL" id="KZS11175.1"/>
    </source>
</evidence>
<reference evidence="3 4" key="1">
    <citation type="submission" date="2016-03" db="EMBL/GenBank/DDBJ databases">
        <title>EvidentialGene: Evidence-directed Construction of Genes on Genomes.</title>
        <authorList>
            <person name="Gilbert D.G."/>
            <person name="Choi J.-H."/>
            <person name="Mockaitis K."/>
            <person name="Colbourne J."/>
            <person name="Pfrender M."/>
        </authorList>
    </citation>
    <scope>NUCLEOTIDE SEQUENCE [LARGE SCALE GENOMIC DNA]</scope>
    <source>
        <strain evidence="3 4">Xinb3</strain>
        <tissue evidence="3">Complete organism</tissue>
    </source>
</reference>
<dbReference type="GO" id="GO:0032991">
    <property type="term" value="C:protein-containing complex"/>
    <property type="evidence" value="ECO:0007669"/>
    <property type="project" value="UniProtKB-ARBA"/>
</dbReference>
<dbReference type="Gene3D" id="3.40.50.410">
    <property type="entry name" value="von Willebrand factor, type A domain"/>
    <property type="match status" value="1"/>
</dbReference>
<dbReference type="GO" id="GO:0005886">
    <property type="term" value="C:plasma membrane"/>
    <property type="evidence" value="ECO:0007669"/>
    <property type="project" value="TreeGrafter"/>
</dbReference>
<dbReference type="SUPFAM" id="SSF53300">
    <property type="entry name" value="vWA-like"/>
    <property type="match status" value="1"/>
</dbReference>
<dbReference type="Pfam" id="PF07002">
    <property type="entry name" value="Copine"/>
    <property type="match status" value="1"/>
</dbReference>
<dbReference type="PANTHER" id="PTHR10857:SF106">
    <property type="entry name" value="C2 DOMAIN-CONTAINING PROTEIN"/>
    <property type="match status" value="1"/>
</dbReference>
<dbReference type="InterPro" id="IPR000008">
    <property type="entry name" value="C2_dom"/>
</dbReference>
<keyword evidence="4" id="KW-1185">Reference proteome</keyword>
<sequence>MLSNFAHGMSSQELVVEVELTISAKSLLNKDVMSKSDPICLVYIQLPNNSTWQEHGRTEVMKNNCNPEFATKIIIGYRFEEQQKLKFKIYDIDGSSPVLDDHDFLGEAECSLGQIVSSVNFVTALRHPSFKSKGQLFIRAEEIDDSPKEEVEFLFSAEGFKKSGFFSKPDPFLEIFRENTVVHRTAFIKNNCNPQWPKFTVPMRALCTKNGQDVKLLLRSWNYNKNGNHKLLGEIDVTRNGICNAPQTFNLMNKGKISGKLYVKEAVPKRTYSFLDYVMGGTRLNCTIAIDFTASNGSPNTMGSLHYMGPSPTAYEQALQSVVSIIQDYDSDKQFPVLGFGAKIPPNGSLSHEFFVNMSSNPYCTGVEGVIEAYRNCLPVVQLHGPTNFAPVINHVTRFASTYPNGDHYFILLILTDGAISDMHDTKEAIIAASHLPISIIIVGIGNADFSSMMELDGDNRTLNLNGKFAIRDIVQFVAFRDFLSGADSDWASRELARALLAEVPTQFLAFMKYKNITPKGEGSHLI</sequence>
<keyword evidence="2" id="KW-0677">Repeat</keyword>
<dbReference type="Pfam" id="PF00168">
    <property type="entry name" value="C2"/>
    <property type="match status" value="2"/>
</dbReference>
<dbReference type="CDD" id="cd04047">
    <property type="entry name" value="C2B_Copine"/>
    <property type="match status" value="1"/>
</dbReference>
<dbReference type="PROSITE" id="PS50004">
    <property type="entry name" value="C2"/>
    <property type="match status" value="2"/>
</dbReference>
<evidence type="ECO:0000256" key="2">
    <source>
        <dbReference type="ARBA" id="ARBA00022737"/>
    </source>
</evidence>
<protein>
    <submittedName>
        <fullName evidence="3">Copine-7</fullName>
    </submittedName>
</protein>
<comment type="caution">
    <text evidence="3">The sequence shown here is derived from an EMBL/GenBank/DDBJ whole genome shotgun (WGS) entry which is preliminary data.</text>
</comment>
<dbReference type="CDD" id="cd04048">
    <property type="entry name" value="C2A_Copine"/>
    <property type="match status" value="1"/>
</dbReference>
<dbReference type="SMART" id="SM00327">
    <property type="entry name" value="VWA"/>
    <property type="match status" value="1"/>
</dbReference>
<dbReference type="InterPro" id="IPR037768">
    <property type="entry name" value="C2B_Copine"/>
</dbReference>
<dbReference type="PROSITE" id="PS50234">
    <property type="entry name" value="VWFA"/>
    <property type="match status" value="1"/>
</dbReference>
<organism evidence="3 4">
    <name type="scientific">Daphnia magna</name>
    <dbReference type="NCBI Taxonomy" id="35525"/>
    <lineage>
        <taxon>Eukaryota</taxon>
        <taxon>Metazoa</taxon>
        <taxon>Ecdysozoa</taxon>
        <taxon>Arthropoda</taxon>
        <taxon>Crustacea</taxon>
        <taxon>Branchiopoda</taxon>
        <taxon>Diplostraca</taxon>
        <taxon>Cladocera</taxon>
        <taxon>Anomopoda</taxon>
        <taxon>Daphniidae</taxon>
        <taxon>Daphnia</taxon>
    </lineage>
</organism>
<dbReference type="GO" id="GO:0071277">
    <property type="term" value="P:cellular response to calcium ion"/>
    <property type="evidence" value="ECO:0007669"/>
    <property type="project" value="TreeGrafter"/>
</dbReference>
<dbReference type="InterPro" id="IPR002035">
    <property type="entry name" value="VWF_A"/>
</dbReference>
<dbReference type="GO" id="GO:0005544">
    <property type="term" value="F:calcium-dependent phospholipid binding"/>
    <property type="evidence" value="ECO:0007669"/>
    <property type="project" value="InterPro"/>
</dbReference>
<dbReference type="OrthoDB" id="5855668at2759"/>